<reference evidence="6" key="1">
    <citation type="submission" date="2024-05" db="EMBL/GenBank/DDBJ databases">
        <title>Whole genome shotgun sequence of Streptomyces hydrogenans NBRC 13475.</title>
        <authorList>
            <person name="Komaki H."/>
            <person name="Tamura T."/>
        </authorList>
    </citation>
    <scope>NUCLEOTIDE SEQUENCE</scope>
    <source>
        <strain evidence="6">NBRC 13475</strain>
    </source>
</reference>
<evidence type="ECO:0000256" key="2">
    <source>
        <dbReference type="SAM" id="Phobius"/>
    </source>
</evidence>
<dbReference type="EMBL" id="BNDW01000079">
    <property type="protein sequence ID" value="GHI25554.1"/>
    <property type="molecule type" value="Genomic_DNA"/>
</dbReference>
<dbReference type="Pfam" id="PF13576">
    <property type="entry name" value="Pentapeptide_3"/>
    <property type="match status" value="1"/>
</dbReference>
<dbReference type="Gene3D" id="2.160.20.80">
    <property type="entry name" value="E3 ubiquitin-protein ligase SopA"/>
    <property type="match status" value="1"/>
</dbReference>
<evidence type="ECO:0000313" key="7">
    <source>
        <dbReference type="EMBL" id="GHI25632.1"/>
    </source>
</evidence>
<keyword evidence="2" id="KW-0812">Transmembrane</keyword>
<sequence length="594" mass="65528">MSTPPPPTPSTEAPSWPHCAHGADPVTNPVGCRGIHVPGHTACLAHLNDTDRTAYLTGLAPGADIDHRGTPFTETLLDQLLIALTDLTTPHPHFGTAEFREAQFSGDARFDWARFSRDARFQKAQFSGIAGFDSARFSRDARFQKAQFSGVARFGGARFFGVAWFGKAQFSGDARFDEAQFSSIAWFRRTQFSRVTRFEEAQFSGNAEFREAQFLTSDRWGPLVCKERVDLSGAVFGAPVTLEIAADRVSCVRTRWESTATVRVRRAEVDLGYAVWTAPVALTAHPVPFTDRGGVPVDESLLTGPDRVRVTSVQGVDAAHLVLTDTDLSDCLFSGAFHLDQLRLEGRTTLAPTPTGFHRRGIAPIHWTRRRTLAEEHHWRAQRAGQPPAPAGAVPEPRRWRTGPHHPDPARTPDPDDVAALYRQLRKAFEDGKNEPGAADFYYGECEMRRHDRTGTPKTERRLLWAYWLLSGYGLRASRALGWLAAAMLTTILLLMAFGLPASSPKQEATGTVPAGGGKVTFVIDKQDPKNPVKERFTTKRFDKALSVTLNSVVFRSSGQDLTTAGTYIEMTSRILEPALLALAVLAIRGRIKR</sequence>
<dbReference type="EMBL" id="BNDW01000008">
    <property type="protein sequence ID" value="GHI20338.1"/>
    <property type="molecule type" value="Genomic_DNA"/>
</dbReference>
<evidence type="ECO:0000313" key="4">
    <source>
        <dbReference type="EMBL" id="GHI25418.1"/>
    </source>
</evidence>
<dbReference type="Proteomes" id="UP001052739">
    <property type="component" value="Unassembled WGS sequence"/>
</dbReference>
<comment type="caution">
    <text evidence="6">The sequence shown here is derived from an EMBL/GenBank/DDBJ whole genome shotgun (WGS) entry which is preliminary data.</text>
</comment>
<evidence type="ECO:0000256" key="1">
    <source>
        <dbReference type="SAM" id="MobiDB-lite"/>
    </source>
</evidence>
<accession>A0ABQ3PKK9</accession>
<keyword evidence="2" id="KW-0472">Membrane</keyword>
<feature type="transmembrane region" description="Helical" evidence="2">
    <location>
        <begin position="480"/>
        <end position="500"/>
    </location>
</feature>
<dbReference type="RefSeq" id="WP_190224993.1">
    <property type="nucleotide sequence ID" value="NZ_BNBS01000081.1"/>
</dbReference>
<keyword evidence="10" id="KW-1185">Reference proteome</keyword>
<dbReference type="InterPro" id="IPR001646">
    <property type="entry name" value="5peptide_repeat"/>
</dbReference>
<evidence type="ECO:0000313" key="6">
    <source>
        <dbReference type="EMBL" id="GHI25554.1"/>
    </source>
</evidence>
<evidence type="ECO:0000313" key="5">
    <source>
        <dbReference type="EMBL" id="GHI25482.1"/>
    </source>
</evidence>
<gene>
    <name evidence="3" type="ORF">Shyd_17090</name>
    <name evidence="4" type="ORF">Shyd_67890</name>
    <name evidence="5" type="ORF">Shyd_68530</name>
    <name evidence="6" type="ORF">Shyd_69250</name>
    <name evidence="7" type="ORF">Shyd_70030</name>
    <name evidence="8" type="ORF">Shyd_70880</name>
    <name evidence="9" type="ORF">Shyd_83500</name>
</gene>
<dbReference type="EMBL" id="BNDW01000075">
    <property type="protein sequence ID" value="GHI25482.1"/>
    <property type="molecule type" value="Genomic_DNA"/>
</dbReference>
<proteinExistence type="predicted"/>
<feature type="region of interest" description="Disordered" evidence="1">
    <location>
        <begin position="1"/>
        <end position="20"/>
    </location>
</feature>
<evidence type="ECO:0000313" key="8">
    <source>
        <dbReference type="EMBL" id="GHI25717.1"/>
    </source>
</evidence>
<evidence type="ECO:0000313" key="9">
    <source>
        <dbReference type="EMBL" id="GHI26979.1"/>
    </source>
</evidence>
<protein>
    <recommendedName>
        <fullName evidence="11">Pentapeptide repeat-containing protein</fullName>
    </recommendedName>
</protein>
<evidence type="ECO:0000313" key="10">
    <source>
        <dbReference type="Proteomes" id="UP001052739"/>
    </source>
</evidence>
<keyword evidence="2" id="KW-1133">Transmembrane helix</keyword>
<evidence type="ECO:0000313" key="3">
    <source>
        <dbReference type="EMBL" id="GHI20338.1"/>
    </source>
</evidence>
<dbReference type="EMBL" id="BNDW01000083">
    <property type="protein sequence ID" value="GHI25632.1"/>
    <property type="molecule type" value="Genomic_DNA"/>
</dbReference>
<dbReference type="EMBL" id="BNDW01000087">
    <property type="protein sequence ID" value="GHI25717.1"/>
    <property type="molecule type" value="Genomic_DNA"/>
</dbReference>
<feature type="compositionally biased region" description="Low complexity" evidence="1">
    <location>
        <begin position="382"/>
        <end position="395"/>
    </location>
</feature>
<feature type="region of interest" description="Disordered" evidence="1">
    <location>
        <begin position="379"/>
        <end position="416"/>
    </location>
</feature>
<organism evidence="6 10">
    <name type="scientific">Streptomyces hydrogenans</name>
    <dbReference type="NCBI Taxonomy" id="1873719"/>
    <lineage>
        <taxon>Bacteria</taxon>
        <taxon>Bacillati</taxon>
        <taxon>Actinomycetota</taxon>
        <taxon>Actinomycetes</taxon>
        <taxon>Kitasatosporales</taxon>
        <taxon>Streptomycetaceae</taxon>
        <taxon>Streptomyces</taxon>
    </lineage>
</organism>
<name>A0ABQ3PKK9_9ACTN</name>
<feature type="compositionally biased region" description="Basic and acidic residues" evidence="1">
    <location>
        <begin position="405"/>
        <end position="414"/>
    </location>
</feature>
<dbReference type="EMBL" id="BNDW01000071">
    <property type="protein sequence ID" value="GHI25418.1"/>
    <property type="molecule type" value="Genomic_DNA"/>
</dbReference>
<evidence type="ECO:0008006" key="11">
    <source>
        <dbReference type="Google" id="ProtNLM"/>
    </source>
</evidence>
<dbReference type="EMBL" id="BNDW01000110">
    <property type="protein sequence ID" value="GHI26979.1"/>
    <property type="molecule type" value="Genomic_DNA"/>
</dbReference>